<dbReference type="PRINTS" id="PR00598">
    <property type="entry name" value="HTHMARR"/>
</dbReference>
<dbReference type="GO" id="GO:0003677">
    <property type="term" value="F:DNA binding"/>
    <property type="evidence" value="ECO:0007669"/>
    <property type="project" value="UniProtKB-KW"/>
</dbReference>
<dbReference type="AlphaFoldDB" id="A0A3D8IYH4"/>
<keyword evidence="2" id="KW-0238">DNA-binding</keyword>
<feature type="domain" description="HTH marR-type" evidence="4">
    <location>
        <begin position="10"/>
        <end position="154"/>
    </location>
</feature>
<accession>A0A3D8IYH4</accession>
<evidence type="ECO:0000313" key="5">
    <source>
        <dbReference type="EMBL" id="RDU70319.1"/>
    </source>
</evidence>
<dbReference type="SMART" id="SM00347">
    <property type="entry name" value="HTH_MARR"/>
    <property type="match status" value="1"/>
</dbReference>
<dbReference type="OrthoDB" id="5327581at2"/>
<dbReference type="Proteomes" id="UP000256424">
    <property type="component" value="Unassembled WGS sequence"/>
</dbReference>
<evidence type="ECO:0000256" key="1">
    <source>
        <dbReference type="ARBA" id="ARBA00023015"/>
    </source>
</evidence>
<dbReference type="PANTHER" id="PTHR42756">
    <property type="entry name" value="TRANSCRIPTIONAL REGULATOR, MARR"/>
    <property type="match status" value="1"/>
</dbReference>
<dbReference type="Gene3D" id="1.10.10.10">
    <property type="entry name" value="Winged helix-like DNA-binding domain superfamily/Winged helix DNA-binding domain"/>
    <property type="match status" value="1"/>
</dbReference>
<name>A0A3D8IYH4_9HELI</name>
<evidence type="ECO:0000313" key="6">
    <source>
        <dbReference type="Proteomes" id="UP000256424"/>
    </source>
</evidence>
<protein>
    <submittedName>
        <fullName evidence="5">MarR family transcriptional regulator</fullName>
    </submittedName>
</protein>
<dbReference type="InterPro" id="IPR036388">
    <property type="entry name" value="WH-like_DNA-bd_sf"/>
</dbReference>
<organism evidence="5 6">
    <name type="scientific">Helicobacter aurati</name>
    <dbReference type="NCBI Taxonomy" id="137778"/>
    <lineage>
        <taxon>Bacteria</taxon>
        <taxon>Pseudomonadati</taxon>
        <taxon>Campylobacterota</taxon>
        <taxon>Epsilonproteobacteria</taxon>
        <taxon>Campylobacterales</taxon>
        <taxon>Helicobacteraceae</taxon>
        <taxon>Helicobacter</taxon>
    </lineage>
</organism>
<dbReference type="InterPro" id="IPR036390">
    <property type="entry name" value="WH_DNA-bd_sf"/>
</dbReference>
<dbReference type="InterPro" id="IPR000835">
    <property type="entry name" value="HTH_MarR-typ"/>
</dbReference>
<dbReference type="RefSeq" id="WP_104763757.1">
    <property type="nucleotide sequence ID" value="NZ_FZPM01000033.1"/>
</dbReference>
<keyword evidence="1" id="KW-0805">Transcription regulation</keyword>
<dbReference type="EMBL" id="NXLW01000021">
    <property type="protein sequence ID" value="RDU70319.1"/>
    <property type="molecule type" value="Genomic_DNA"/>
</dbReference>
<evidence type="ECO:0000256" key="2">
    <source>
        <dbReference type="ARBA" id="ARBA00023125"/>
    </source>
</evidence>
<evidence type="ECO:0000259" key="4">
    <source>
        <dbReference type="PROSITE" id="PS50995"/>
    </source>
</evidence>
<proteinExistence type="predicted"/>
<gene>
    <name evidence="5" type="ORF">CQA66_08565</name>
</gene>
<dbReference type="PROSITE" id="PS50995">
    <property type="entry name" value="HTH_MARR_2"/>
    <property type="match status" value="1"/>
</dbReference>
<sequence length="175" mass="20367">MQNQQEYIIQEHIYRELEDFSRSLVGPHVMLAARKIKKFAINHLKQFGIGFEQAGVLHILEIAKELNINQLAKIICKDRGTISRCVESLCMKGYIEKTRAEYDRRIRVVRLTQLGREFFVKIQQSFASIHQSPEKIFDDNEKMILHQMLDKMIQSCALYDKGVATDCVSMDCENL</sequence>
<dbReference type="SUPFAM" id="SSF46785">
    <property type="entry name" value="Winged helix' DNA-binding domain"/>
    <property type="match status" value="1"/>
</dbReference>
<comment type="caution">
    <text evidence="5">The sequence shown here is derived from an EMBL/GenBank/DDBJ whole genome shotgun (WGS) entry which is preliminary data.</text>
</comment>
<keyword evidence="6" id="KW-1185">Reference proteome</keyword>
<dbReference type="GO" id="GO:0003700">
    <property type="term" value="F:DNA-binding transcription factor activity"/>
    <property type="evidence" value="ECO:0007669"/>
    <property type="project" value="InterPro"/>
</dbReference>
<keyword evidence="3" id="KW-0804">Transcription</keyword>
<evidence type="ECO:0000256" key="3">
    <source>
        <dbReference type="ARBA" id="ARBA00023163"/>
    </source>
</evidence>
<reference evidence="5 6" key="1">
    <citation type="submission" date="2018-04" db="EMBL/GenBank/DDBJ databases">
        <title>Novel Campyloabacter and Helicobacter Species and Strains.</title>
        <authorList>
            <person name="Mannion A.J."/>
            <person name="Shen Z."/>
            <person name="Fox J.G."/>
        </authorList>
    </citation>
    <scope>NUCLEOTIDE SEQUENCE [LARGE SCALE GENOMIC DNA]</scope>
    <source>
        <strain evidence="5 6">MIT 97-5075</strain>
    </source>
</reference>
<dbReference type="Pfam" id="PF01047">
    <property type="entry name" value="MarR"/>
    <property type="match status" value="1"/>
</dbReference>
<dbReference type="PANTHER" id="PTHR42756:SF1">
    <property type="entry name" value="TRANSCRIPTIONAL REPRESSOR OF EMRAB OPERON"/>
    <property type="match status" value="1"/>
</dbReference>